<dbReference type="GO" id="GO:0005509">
    <property type="term" value="F:calcium ion binding"/>
    <property type="evidence" value="ECO:0007669"/>
    <property type="project" value="TreeGrafter"/>
</dbReference>
<dbReference type="InterPro" id="IPR005511">
    <property type="entry name" value="SMP-30"/>
</dbReference>
<name>A0A6G7ELR2_9CAUL</name>
<dbReference type="PANTHER" id="PTHR10907:SF47">
    <property type="entry name" value="REGUCALCIN"/>
    <property type="match status" value="1"/>
</dbReference>
<evidence type="ECO:0000313" key="7">
    <source>
        <dbReference type="Proteomes" id="UP000501325"/>
    </source>
</evidence>
<feature type="binding site" evidence="2">
    <location>
        <position position="21"/>
    </location>
    <ligand>
        <name>a divalent metal cation</name>
        <dbReference type="ChEBI" id="CHEBI:60240"/>
    </ligand>
</feature>
<dbReference type="EMBL" id="UXHF01000033">
    <property type="protein sequence ID" value="VDC50262.1"/>
    <property type="molecule type" value="Genomic_DNA"/>
</dbReference>
<dbReference type="Pfam" id="PF08450">
    <property type="entry name" value="SGL"/>
    <property type="match status" value="1"/>
</dbReference>
<dbReference type="GO" id="GO:0019853">
    <property type="term" value="P:L-ascorbic acid biosynthetic process"/>
    <property type="evidence" value="ECO:0007669"/>
    <property type="project" value="TreeGrafter"/>
</dbReference>
<feature type="binding site" evidence="2">
    <location>
        <position position="104"/>
    </location>
    <ligand>
        <name>substrate</name>
    </ligand>
</feature>
<dbReference type="Gene3D" id="2.120.10.30">
    <property type="entry name" value="TolB, C-terminal domain"/>
    <property type="match status" value="1"/>
</dbReference>
<feature type="domain" description="SMP-30/Gluconolactonase/LRE-like region" evidence="3">
    <location>
        <begin position="19"/>
        <end position="104"/>
    </location>
</feature>
<organism evidence="5 6">
    <name type="scientific">Brevundimonas mediterranea</name>
    <dbReference type="NCBI Taxonomy" id="74329"/>
    <lineage>
        <taxon>Bacteria</taxon>
        <taxon>Pseudomonadati</taxon>
        <taxon>Pseudomonadota</taxon>
        <taxon>Alphaproteobacteria</taxon>
        <taxon>Caulobacterales</taxon>
        <taxon>Caulobacteraceae</taxon>
        <taxon>Brevundimonas</taxon>
    </lineage>
</organism>
<dbReference type="InterPro" id="IPR013658">
    <property type="entry name" value="SGL"/>
</dbReference>
<sequence length="107" mass="11854">MSETKPTSPELVWDVRAELGEGPVWDAERKAVWFVDIKGRKLHRYTSGSGETALWDSPDQTGFALPAEDGSLVYGVGGGLHRFDPETGVFTMIQPVEADRPQNRVRP</sequence>
<evidence type="ECO:0000256" key="1">
    <source>
        <dbReference type="ARBA" id="ARBA00008853"/>
    </source>
</evidence>
<evidence type="ECO:0000256" key="2">
    <source>
        <dbReference type="PIRSR" id="PIRSR605511-2"/>
    </source>
</evidence>
<dbReference type="KEGG" id="bmed:GYM46_16595"/>
<evidence type="ECO:0000313" key="5">
    <source>
        <dbReference type="EMBL" id="VDC50262.1"/>
    </source>
</evidence>
<gene>
    <name evidence="5" type="primary">araB</name>
    <name evidence="5" type="ORF">BREV_BREV_01834</name>
    <name evidence="4" type="ORF">GYM46_16595</name>
</gene>
<evidence type="ECO:0000313" key="6">
    <source>
        <dbReference type="Proteomes" id="UP000289220"/>
    </source>
</evidence>
<dbReference type="SUPFAM" id="SSF63829">
    <property type="entry name" value="Calcium-dependent phosphotriesterase"/>
    <property type="match status" value="1"/>
</dbReference>
<evidence type="ECO:0000313" key="4">
    <source>
        <dbReference type="EMBL" id="QIH74420.1"/>
    </source>
</evidence>
<keyword evidence="2" id="KW-0479">Metal-binding</keyword>
<dbReference type="EMBL" id="CP048751">
    <property type="protein sequence ID" value="QIH74420.1"/>
    <property type="molecule type" value="Genomic_DNA"/>
</dbReference>
<dbReference type="Proteomes" id="UP000289220">
    <property type="component" value="Unassembled WGS sequence"/>
</dbReference>
<keyword evidence="2" id="KW-0862">Zinc</keyword>
<comment type="similarity">
    <text evidence="1">Belongs to the SMP-30/CGR1 family.</text>
</comment>
<dbReference type="Proteomes" id="UP000501325">
    <property type="component" value="Chromosome"/>
</dbReference>
<dbReference type="PANTHER" id="PTHR10907">
    <property type="entry name" value="REGUCALCIN"/>
    <property type="match status" value="1"/>
</dbReference>
<accession>A0A6G7ELR2</accession>
<dbReference type="RefSeq" id="WP_008259108.1">
    <property type="nucleotide sequence ID" value="NZ_CP048751.1"/>
</dbReference>
<comment type="cofactor">
    <cofactor evidence="2">
        <name>Zn(2+)</name>
        <dbReference type="ChEBI" id="CHEBI:29105"/>
    </cofactor>
    <text evidence="2">Binds 1 divalent metal cation per subunit.</text>
</comment>
<reference evidence="5 6" key="1">
    <citation type="submission" date="2018-11" db="EMBL/GenBank/DDBJ databases">
        <authorList>
            <person name="Peiro R."/>
            <person name="Begona"/>
            <person name="Cbmso G."/>
            <person name="Lopez M."/>
            <person name="Gonzalez S."/>
            <person name="Sacristan E."/>
            <person name="Castillo E."/>
        </authorList>
    </citation>
    <scope>NUCLEOTIDE SEQUENCE [LARGE SCALE GENOMIC DNA]</scope>
    <source>
        <strain evidence="5">Brev_genome</strain>
    </source>
</reference>
<dbReference type="PRINTS" id="PR01790">
    <property type="entry name" value="SMP30FAMILY"/>
</dbReference>
<reference evidence="4 7" key="2">
    <citation type="submission" date="2020-01" db="EMBL/GenBank/DDBJ databases">
        <authorList>
            <person name="Wang S."/>
        </authorList>
    </citation>
    <scope>NUCLEOTIDE SEQUENCE [LARGE SCALE GENOMIC DNA]</scope>
    <source>
        <strain evidence="4 7">D151-2-6</strain>
    </source>
</reference>
<dbReference type="GO" id="GO:0004341">
    <property type="term" value="F:gluconolactonase activity"/>
    <property type="evidence" value="ECO:0007669"/>
    <property type="project" value="TreeGrafter"/>
</dbReference>
<proteinExistence type="inferred from homology"/>
<dbReference type="AlphaFoldDB" id="A0A6G7ELR2"/>
<keyword evidence="6" id="KW-1185">Reference proteome</keyword>
<dbReference type="InterPro" id="IPR011042">
    <property type="entry name" value="6-blade_b-propeller_TolB-like"/>
</dbReference>
<evidence type="ECO:0000259" key="3">
    <source>
        <dbReference type="Pfam" id="PF08450"/>
    </source>
</evidence>
<protein>
    <submittedName>
        <fullName evidence="5">L-arabinolactonase</fullName>
    </submittedName>
    <submittedName>
        <fullName evidence="4">SMP-30/gluconolactonase/LRE family protein</fullName>
    </submittedName>
</protein>